<reference evidence="1 2" key="1">
    <citation type="journal article" date="2017" name="Gigascience">
        <title>Genome sequence of the small brown planthopper, Laodelphax striatellus.</title>
        <authorList>
            <person name="Zhu J."/>
            <person name="Jiang F."/>
            <person name="Wang X."/>
            <person name="Yang P."/>
            <person name="Bao Y."/>
            <person name="Zhao W."/>
            <person name="Wang W."/>
            <person name="Lu H."/>
            <person name="Wang Q."/>
            <person name="Cui N."/>
            <person name="Li J."/>
            <person name="Chen X."/>
            <person name="Luo L."/>
            <person name="Yu J."/>
            <person name="Kang L."/>
            <person name="Cui F."/>
        </authorList>
    </citation>
    <scope>NUCLEOTIDE SEQUENCE [LARGE SCALE GENOMIC DNA]</scope>
    <source>
        <strain evidence="1">Lst14</strain>
    </source>
</reference>
<evidence type="ECO:0000313" key="1">
    <source>
        <dbReference type="EMBL" id="RZF49225.1"/>
    </source>
</evidence>
<comment type="caution">
    <text evidence="1">The sequence shown here is derived from an EMBL/GenBank/DDBJ whole genome shotgun (WGS) entry which is preliminary data.</text>
</comment>
<proteinExistence type="predicted"/>
<evidence type="ECO:0000313" key="2">
    <source>
        <dbReference type="Proteomes" id="UP000291343"/>
    </source>
</evidence>
<name>A0A482XSX1_LAOST</name>
<dbReference type="InParanoid" id="A0A482XSX1"/>
<protein>
    <submittedName>
        <fullName evidence="1">Uncharacterized protein</fullName>
    </submittedName>
</protein>
<dbReference type="AlphaFoldDB" id="A0A482XSX1"/>
<dbReference type="Proteomes" id="UP000291343">
    <property type="component" value="Unassembled WGS sequence"/>
</dbReference>
<sequence length="101" mass="11722">MPLWVRLSKSPFFAGILAVGHKSTRNQIRKPIKNWQVLDRNQGTDRPLLKKTGTDHRSLVPRCEKHRQTRQDMLSAGMRQAEMLPGRFSCLQRCQFRCCDG</sequence>
<gene>
    <name evidence="1" type="ORF">LSTR_LSTR010955</name>
</gene>
<dbReference type="EMBL" id="QKKF02000247">
    <property type="protein sequence ID" value="RZF49225.1"/>
    <property type="molecule type" value="Genomic_DNA"/>
</dbReference>
<accession>A0A482XSX1</accession>
<organism evidence="1 2">
    <name type="scientific">Laodelphax striatellus</name>
    <name type="common">Small brown planthopper</name>
    <name type="synonym">Delphax striatella</name>
    <dbReference type="NCBI Taxonomy" id="195883"/>
    <lineage>
        <taxon>Eukaryota</taxon>
        <taxon>Metazoa</taxon>
        <taxon>Ecdysozoa</taxon>
        <taxon>Arthropoda</taxon>
        <taxon>Hexapoda</taxon>
        <taxon>Insecta</taxon>
        <taxon>Pterygota</taxon>
        <taxon>Neoptera</taxon>
        <taxon>Paraneoptera</taxon>
        <taxon>Hemiptera</taxon>
        <taxon>Auchenorrhyncha</taxon>
        <taxon>Fulgoroidea</taxon>
        <taxon>Delphacidae</taxon>
        <taxon>Criomorphinae</taxon>
        <taxon>Laodelphax</taxon>
    </lineage>
</organism>
<keyword evidence="2" id="KW-1185">Reference proteome</keyword>